<sequence>MSALGRVRAGLSRAGRRVSGFRAAAEREQERREHEAGQQGEAEAEAAGVVEDTGTGPVPRERLQARARRVVSGEEPAAAEPPGLAGPAGPGGEPPAVPPSGPPPGPRPKPAEAIPWGVRVAAEAGWRALVLAAVVWMLMQVVSSVSLLVISFAAGLLITALLQPFVGWLKRMGFSRGAATAVTAFGGFAVMGLMGWFVVWQVIDNSEDLTGRVQEGIEELRDWVLELPFDITEENLDGWVDDINEWISDNSDTLTSAGLEGVNYVVEFFTGAGITLFVVLFLLYDGRAVWHWFLRLVPRAAREGVAGAGPRAWITLTGYVRGTVIVALIDAVGIGLGLFFIDVPMAVPLAVIVFVSAFVPLVGAIASGALAVLVALVTNGAVDALMVLGVVLLVQQIEGNVLQPFILGRMVRVHPLAVVLGVAAGSMLAGIPGAIVAVPLIAVTSTVVGYLRAYQEEADRRANQESSGATIAELAPTTAPPPGDPASPPPTGPQTPGPQTPGPQTPDDRGPGGQGPEV</sequence>
<evidence type="ECO:0000256" key="5">
    <source>
        <dbReference type="ARBA" id="ARBA00022692"/>
    </source>
</evidence>
<dbReference type="RefSeq" id="WP_311617373.1">
    <property type="nucleotide sequence ID" value="NZ_JAVREV010000005.1"/>
</dbReference>
<organism evidence="10 11">
    <name type="scientific">Streptomyces johnsoniae</name>
    <dbReference type="NCBI Taxonomy" id="3075532"/>
    <lineage>
        <taxon>Bacteria</taxon>
        <taxon>Bacillati</taxon>
        <taxon>Actinomycetota</taxon>
        <taxon>Actinomycetes</taxon>
        <taxon>Kitasatosporales</taxon>
        <taxon>Streptomycetaceae</taxon>
        <taxon>Streptomyces</taxon>
    </lineage>
</organism>
<feature type="compositionally biased region" description="Pro residues" evidence="8">
    <location>
        <begin position="478"/>
        <end position="504"/>
    </location>
</feature>
<keyword evidence="7 9" id="KW-0472">Membrane</keyword>
<keyword evidence="11" id="KW-1185">Reference proteome</keyword>
<feature type="transmembrane region" description="Helical" evidence="9">
    <location>
        <begin position="181"/>
        <end position="203"/>
    </location>
</feature>
<feature type="region of interest" description="Disordered" evidence="8">
    <location>
        <begin position="458"/>
        <end position="518"/>
    </location>
</feature>
<evidence type="ECO:0000256" key="2">
    <source>
        <dbReference type="ARBA" id="ARBA00009773"/>
    </source>
</evidence>
<dbReference type="InterPro" id="IPR002549">
    <property type="entry name" value="AI-2E-like"/>
</dbReference>
<evidence type="ECO:0000313" key="10">
    <source>
        <dbReference type="EMBL" id="MDT0442985.1"/>
    </source>
</evidence>
<feature type="transmembrane region" description="Helical" evidence="9">
    <location>
        <begin position="319"/>
        <end position="341"/>
    </location>
</feature>
<keyword evidence="5 9" id="KW-0812">Transmembrane</keyword>
<feature type="region of interest" description="Disordered" evidence="8">
    <location>
        <begin position="1"/>
        <end position="110"/>
    </location>
</feature>
<comment type="similarity">
    <text evidence="2">Belongs to the autoinducer-2 exporter (AI-2E) (TC 2.A.86) family.</text>
</comment>
<dbReference type="PANTHER" id="PTHR21716:SF53">
    <property type="entry name" value="PERMEASE PERM-RELATED"/>
    <property type="match status" value="1"/>
</dbReference>
<feature type="compositionally biased region" description="Basic and acidic residues" evidence="8">
    <location>
        <begin position="24"/>
        <end position="36"/>
    </location>
</feature>
<keyword evidence="4" id="KW-1003">Cell membrane</keyword>
<feature type="transmembrane region" description="Helical" evidence="9">
    <location>
        <begin position="264"/>
        <end position="284"/>
    </location>
</feature>
<evidence type="ECO:0000256" key="1">
    <source>
        <dbReference type="ARBA" id="ARBA00004651"/>
    </source>
</evidence>
<feature type="transmembrane region" description="Helical" evidence="9">
    <location>
        <begin position="124"/>
        <end position="142"/>
    </location>
</feature>
<dbReference type="Pfam" id="PF01594">
    <property type="entry name" value="AI-2E_transport"/>
    <property type="match status" value="1"/>
</dbReference>
<evidence type="ECO:0000256" key="9">
    <source>
        <dbReference type="SAM" id="Phobius"/>
    </source>
</evidence>
<protein>
    <submittedName>
        <fullName evidence="10">AI-2E family transporter</fullName>
    </submittedName>
</protein>
<evidence type="ECO:0000256" key="7">
    <source>
        <dbReference type="ARBA" id="ARBA00023136"/>
    </source>
</evidence>
<reference evidence="11" key="1">
    <citation type="submission" date="2023-07" db="EMBL/GenBank/DDBJ databases">
        <title>30 novel species of actinomycetes from the DSMZ collection.</title>
        <authorList>
            <person name="Nouioui I."/>
        </authorList>
    </citation>
    <scope>NUCLEOTIDE SEQUENCE [LARGE SCALE GENOMIC DNA]</scope>
    <source>
        <strain evidence="11">DSM 41886</strain>
    </source>
</reference>
<evidence type="ECO:0000256" key="3">
    <source>
        <dbReference type="ARBA" id="ARBA00022448"/>
    </source>
</evidence>
<comment type="subcellular location">
    <subcellularLocation>
        <location evidence="1">Cell membrane</location>
        <topology evidence="1">Multi-pass membrane protein</topology>
    </subcellularLocation>
</comment>
<comment type="caution">
    <text evidence="10">The sequence shown here is derived from an EMBL/GenBank/DDBJ whole genome shotgun (WGS) entry which is preliminary data.</text>
</comment>
<name>A0ABU2S4J5_9ACTN</name>
<dbReference type="Proteomes" id="UP001183615">
    <property type="component" value="Unassembled WGS sequence"/>
</dbReference>
<feature type="transmembrane region" description="Helical" evidence="9">
    <location>
        <begin position="347"/>
        <end position="377"/>
    </location>
</feature>
<gene>
    <name evidence="10" type="ORF">RM779_10300</name>
</gene>
<feature type="compositionally biased region" description="Low complexity" evidence="8">
    <location>
        <begin position="73"/>
        <end position="85"/>
    </location>
</feature>
<proteinExistence type="inferred from homology"/>
<accession>A0ABU2S4J5</accession>
<evidence type="ECO:0000256" key="6">
    <source>
        <dbReference type="ARBA" id="ARBA00022989"/>
    </source>
</evidence>
<feature type="compositionally biased region" description="Pro residues" evidence="8">
    <location>
        <begin position="92"/>
        <end position="108"/>
    </location>
</feature>
<dbReference type="PANTHER" id="PTHR21716">
    <property type="entry name" value="TRANSMEMBRANE PROTEIN"/>
    <property type="match status" value="1"/>
</dbReference>
<feature type="transmembrane region" description="Helical" evidence="9">
    <location>
        <begin position="418"/>
        <end position="451"/>
    </location>
</feature>
<evidence type="ECO:0000313" key="11">
    <source>
        <dbReference type="Proteomes" id="UP001183615"/>
    </source>
</evidence>
<feature type="compositionally biased region" description="Low complexity" evidence="8">
    <location>
        <begin position="37"/>
        <end position="51"/>
    </location>
</feature>
<feature type="transmembrane region" description="Helical" evidence="9">
    <location>
        <begin position="148"/>
        <end position="169"/>
    </location>
</feature>
<evidence type="ECO:0000256" key="8">
    <source>
        <dbReference type="SAM" id="MobiDB-lite"/>
    </source>
</evidence>
<keyword evidence="6 9" id="KW-1133">Transmembrane helix</keyword>
<dbReference type="EMBL" id="JAVREV010000005">
    <property type="protein sequence ID" value="MDT0442985.1"/>
    <property type="molecule type" value="Genomic_DNA"/>
</dbReference>
<evidence type="ECO:0000256" key="4">
    <source>
        <dbReference type="ARBA" id="ARBA00022475"/>
    </source>
</evidence>
<keyword evidence="3" id="KW-0813">Transport</keyword>